<comment type="caution">
    <text evidence="1">The sequence shown here is derived from an EMBL/GenBank/DDBJ whole genome shotgun (WGS) entry which is preliminary data.</text>
</comment>
<dbReference type="Proteomes" id="UP000556298">
    <property type="component" value="Unassembled WGS sequence"/>
</dbReference>
<dbReference type="Pfam" id="PF14281">
    <property type="entry name" value="PDDEXK_4"/>
    <property type="match status" value="1"/>
</dbReference>
<name>A0A7U8BFQ4_CAMLA</name>
<gene>
    <name evidence="1" type="ORF">BXA13_01370</name>
</gene>
<dbReference type="EMBL" id="AABYWZ010000003">
    <property type="protein sequence ID" value="EAJ5680964.1"/>
    <property type="molecule type" value="Genomic_DNA"/>
</dbReference>
<evidence type="ECO:0000313" key="1">
    <source>
        <dbReference type="EMBL" id="EAJ5680964.1"/>
    </source>
</evidence>
<evidence type="ECO:0000313" key="2">
    <source>
        <dbReference type="Proteomes" id="UP000556298"/>
    </source>
</evidence>
<protein>
    <recommendedName>
        <fullName evidence="3">PD-(D/E)XK nuclease family protein</fullName>
    </recommendedName>
</protein>
<reference evidence="1 2" key="1">
    <citation type="submission" date="2018-05" db="EMBL/GenBank/DDBJ databases">
        <authorList>
            <consortium name="PulseNet: The National Subtyping Network for Foodborne Disease Surveillance"/>
            <person name="Tarr C.L."/>
            <person name="Trees E."/>
            <person name="Katz L.S."/>
            <person name="Carleton-Romer H.A."/>
            <person name="Stroika S."/>
            <person name="Kucerova Z."/>
            <person name="Roache K.F."/>
            <person name="Sabol A.L."/>
            <person name="Besser J."/>
            <person name="Gerner-Smidt P."/>
        </authorList>
    </citation>
    <scope>NUCLEOTIDE SEQUENCE [LARGE SCALE GENOMIC DNA]</scope>
    <source>
        <strain evidence="1 2">2016D-0268</strain>
    </source>
</reference>
<dbReference type="InterPro" id="IPR029470">
    <property type="entry name" value="PDDEXK_4"/>
</dbReference>
<sequence length="481" mass="58105">MKNFIEELLSVNDKFEENTKKGMSDINIFEALGVEYKENYHSKFIAYLIDPHGDHYQELFANEFLKKLGRYTKAKKFKNLTAHGIESVETEACAKDNRRIDILISLKDKRYIIIENKLYAKDQPNQLKDYIKHIREKVKNIDDFHENILTIYLHKNEDTEPSKYSLGTKNGFKINDDLIYDSNDKKMSYYLKLDYKWIKEWINACIGVCENKVKNNEIDKKFKNDMQNVIFTLNQYKTLLTWYVAIDDYVAKDYVMEFLKSSKENLNNATNLYRYTKNKSDFKDVDNDKYKKAKEIVREKWDEICEELMSEFMDKLEKKFKNKKIGKNIFLVEKDREKTNSTKKHFFTIYHKKDINNYILPTFNLYFSEKNYKNLRIDFCITYYYENDEERKEYDEKIQVFKTELKKMNILYANLYKKIILDEKNQDKDYKFIYDMIDYDETTKADKFKTIEDYIYNEIKNFMENNAIKKALNEAKKVLKS</sequence>
<evidence type="ECO:0008006" key="3">
    <source>
        <dbReference type="Google" id="ProtNLM"/>
    </source>
</evidence>
<proteinExistence type="predicted"/>
<dbReference type="AlphaFoldDB" id="A0A7U8BFQ4"/>
<accession>A0A7U8BFQ4</accession>
<organism evidence="1 2">
    <name type="scientific">Campylobacter lari</name>
    <dbReference type="NCBI Taxonomy" id="201"/>
    <lineage>
        <taxon>Bacteria</taxon>
        <taxon>Pseudomonadati</taxon>
        <taxon>Campylobacterota</taxon>
        <taxon>Epsilonproteobacteria</taxon>
        <taxon>Campylobacterales</taxon>
        <taxon>Campylobacteraceae</taxon>
        <taxon>Campylobacter</taxon>
    </lineage>
</organism>